<feature type="region of interest" description="Disordered" evidence="1">
    <location>
        <begin position="256"/>
        <end position="278"/>
    </location>
</feature>
<organism evidence="2 3">
    <name type="scientific">Athelia psychrophila</name>
    <dbReference type="NCBI Taxonomy" id="1759441"/>
    <lineage>
        <taxon>Eukaryota</taxon>
        <taxon>Fungi</taxon>
        <taxon>Dikarya</taxon>
        <taxon>Basidiomycota</taxon>
        <taxon>Agaricomycotina</taxon>
        <taxon>Agaricomycetes</taxon>
        <taxon>Agaricomycetidae</taxon>
        <taxon>Atheliales</taxon>
        <taxon>Atheliaceae</taxon>
        <taxon>Athelia</taxon>
    </lineage>
</organism>
<proteinExistence type="predicted"/>
<name>A0A167VJ37_9AGAM</name>
<feature type="region of interest" description="Disordered" evidence="1">
    <location>
        <begin position="294"/>
        <end position="329"/>
    </location>
</feature>
<reference evidence="2 3" key="1">
    <citation type="journal article" date="2016" name="Mol. Biol. Evol.">
        <title>Comparative Genomics of Early-Diverging Mushroom-Forming Fungi Provides Insights into the Origins of Lignocellulose Decay Capabilities.</title>
        <authorList>
            <person name="Nagy L.G."/>
            <person name="Riley R."/>
            <person name="Tritt A."/>
            <person name="Adam C."/>
            <person name="Daum C."/>
            <person name="Floudas D."/>
            <person name="Sun H."/>
            <person name="Yadav J.S."/>
            <person name="Pangilinan J."/>
            <person name="Larsson K.H."/>
            <person name="Matsuura K."/>
            <person name="Barry K."/>
            <person name="Labutti K."/>
            <person name="Kuo R."/>
            <person name="Ohm R.A."/>
            <person name="Bhattacharya S.S."/>
            <person name="Shirouzu T."/>
            <person name="Yoshinaga Y."/>
            <person name="Martin F.M."/>
            <person name="Grigoriev I.V."/>
            <person name="Hibbett D.S."/>
        </authorList>
    </citation>
    <scope>NUCLEOTIDE SEQUENCE [LARGE SCALE GENOMIC DNA]</scope>
    <source>
        <strain evidence="2 3">CBS 109695</strain>
    </source>
</reference>
<feature type="region of interest" description="Disordered" evidence="1">
    <location>
        <begin position="58"/>
        <end position="97"/>
    </location>
</feature>
<dbReference type="EMBL" id="KV417865">
    <property type="protein sequence ID" value="KZP05067.1"/>
    <property type="molecule type" value="Genomic_DNA"/>
</dbReference>
<keyword evidence="3" id="KW-1185">Reference proteome</keyword>
<sequence length="471" mass="50686">MTTRTRAVRASNVAMYGRMAYWSSPSLTRIKYGRTRIRVQCTPLEKTSVISTLNSLSINNHLDPSKNLTNHGTSPNAKRPDDQRSAPTPSSPLSEAADVPLGEGAVDISDAQLDVCSRASRGFDPEREAPRRGAPSAGRPASAGSGSETTSEGIDPSNVVTCPNEFEYPGGDSGTVVLCTTFLNRIPNAEQSPSESESVRIKQEEVSYDWAGSQDDDPLPDISELSNRFGGVATGLRSARAENNMLKECMAKITKLHSESSESSASTRSNHSSSGKYKRPAWPKIGIFGMRSGEAEGSDSGRIPFHDKGKWPLGSQKNLRRATKPEKPSCELTAQNDREYDAESQHLDNLMAIGQARDALYIKCGKDLVTLIMIALNASQTARGKLAETGLGTGVSVSRSAIDKRLNTLTSGRQEKLSTGYQLPPVFTLPQGGNPSQSDPQYMSVCQLEAPYTELFMAEKVGAAVTGDAHL</sequence>
<dbReference type="Proteomes" id="UP000076532">
    <property type="component" value="Unassembled WGS sequence"/>
</dbReference>
<evidence type="ECO:0000256" key="1">
    <source>
        <dbReference type="SAM" id="MobiDB-lite"/>
    </source>
</evidence>
<feature type="compositionally biased region" description="Polar residues" evidence="1">
    <location>
        <begin position="58"/>
        <end position="76"/>
    </location>
</feature>
<protein>
    <submittedName>
        <fullName evidence="2">Uncharacterized protein</fullName>
    </submittedName>
</protein>
<evidence type="ECO:0000313" key="3">
    <source>
        <dbReference type="Proteomes" id="UP000076532"/>
    </source>
</evidence>
<feature type="compositionally biased region" description="Low complexity" evidence="1">
    <location>
        <begin position="261"/>
        <end position="274"/>
    </location>
</feature>
<feature type="compositionally biased region" description="Low complexity" evidence="1">
    <location>
        <begin position="132"/>
        <end position="153"/>
    </location>
</feature>
<feature type="compositionally biased region" description="Basic and acidic residues" evidence="1">
    <location>
        <begin position="121"/>
        <end position="131"/>
    </location>
</feature>
<gene>
    <name evidence="2" type="ORF">FIBSPDRAFT_903794</name>
</gene>
<evidence type="ECO:0000313" key="2">
    <source>
        <dbReference type="EMBL" id="KZP05067.1"/>
    </source>
</evidence>
<accession>A0A167VJ37</accession>
<dbReference type="AlphaFoldDB" id="A0A167VJ37"/>
<feature type="region of interest" description="Disordered" evidence="1">
    <location>
        <begin position="120"/>
        <end position="158"/>
    </location>
</feature>